<name>A0A195FJU6_9HYME</name>
<sequence length="157" mass="17549">RRYHAEGHHDSIRVFFAYFGDEQSTHAGTGATAQRVSELESLEAVAALGLLANDVQDGVDELGALGVVPLRPVVTRAALPEHEVVRSEYLTERPRTNRVHRPGLQIDQDRTRHVFTACRLVVVNIYPLQLQIRVTVIRASGIDSMLVRDHLPELRSL</sequence>
<proteinExistence type="predicted"/>
<keyword evidence="2" id="KW-1185">Reference proteome</keyword>
<feature type="non-terminal residue" evidence="1">
    <location>
        <position position="1"/>
    </location>
</feature>
<evidence type="ECO:0000313" key="2">
    <source>
        <dbReference type="Proteomes" id="UP000078541"/>
    </source>
</evidence>
<protein>
    <submittedName>
        <fullName evidence="1">Uncharacterized protein</fullName>
    </submittedName>
</protein>
<accession>A0A195FJU6</accession>
<dbReference type="Proteomes" id="UP000078541">
    <property type="component" value="Unassembled WGS sequence"/>
</dbReference>
<reference evidence="1 2" key="1">
    <citation type="submission" date="2016-03" db="EMBL/GenBank/DDBJ databases">
        <title>Trachymyrmex septentrionalis WGS genome.</title>
        <authorList>
            <person name="Nygaard S."/>
            <person name="Hu H."/>
            <person name="Boomsma J."/>
            <person name="Zhang G."/>
        </authorList>
    </citation>
    <scope>NUCLEOTIDE SEQUENCE [LARGE SCALE GENOMIC DNA]</scope>
    <source>
        <strain evidence="1">Tsep2-gDNA-1</strain>
        <tissue evidence="1">Whole body</tissue>
    </source>
</reference>
<gene>
    <name evidence="1" type="ORF">ALC56_04982</name>
</gene>
<dbReference type="AlphaFoldDB" id="A0A195FJU6"/>
<evidence type="ECO:0000313" key="1">
    <source>
        <dbReference type="EMBL" id="KYN40673.1"/>
    </source>
</evidence>
<dbReference type="EMBL" id="KQ981522">
    <property type="protein sequence ID" value="KYN40673.1"/>
    <property type="molecule type" value="Genomic_DNA"/>
</dbReference>
<organism evidence="1 2">
    <name type="scientific">Trachymyrmex septentrionalis</name>
    <dbReference type="NCBI Taxonomy" id="34720"/>
    <lineage>
        <taxon>Eukaryota</taxon>
        <taxon>Metazoa</taxon>
        <taxon>Ecdysozoa</taxon>
        <taxon>Arthropoda</taxon>
        <taxon>Hexapoda</taxon>
        <taxon>Insecta</taxon>
        <taxon>Pterygota</taxon>
        <taxon>Neoptera</taxon>
        <taxon>Endopterygota</taxon>
        <taxon>Hymenoptera</taxon>
        <taxon>Apocrita</taxon>
        <taxon>Aculeata</taxon>
        <taxon>Formicoidea</taxon>
        <taxon>Formicidae</taxon>
        <taxon>Myrmicinae</taxon>
        <taxon>Trachymyrmex</taxon>
    </lineage>
</organism>